<evidence type="ECO:0000256" key="1">
    <source>
        <dbReference type="SAM" id="MobiDB-lite"/>
    </source>
</evidence>
<proteinExistence type="predicted"/>
<accession>L1LBM3</accession>
<dbReference type="RefSeq" id="XP_004832269.1">
    <property type="nucleotide sequence ID" value="XM_004832212.1"/>
</dbReference>
<dbReference type="Proteomes" id="UP000031512">
    <property type="component" value="Unassembled WGS sequence"/>
</dbReference>
<sequence length="526" mass="60338">MSKNINLDISKRTENDEDVFYSGGKFQYFAGNGYVTLVKKDTTKIKVRDLEGALREEKEETLKGYRVYDHIIPNNLLEQGYYLNAITYDGKPQKGFYDISLYATASVFFFSHDEENSLPLLIKLTRTIDDTSHIFDYYRFTGKKKTWSRENITNGSQLFTRLPEIATDLEYPLVLNLDSVGEYCINGQTTTKNFDYRIPKVRSELQSEYINYQYRKHSVIVESQIRLVSTVKEGNPIPFKRAKKFNRSYSEINVYYWELDYSYSQPLLIQLGNEDEFYTIQRKTWKIDHSISSTTLYTHLEKKSCKYNDAHIIDISNPNDYYFCSNCHGKMISVRHEKNIHQYDRHLHTIDATKFSISGFKDSQTPQSGLPSAKDVSNVCVYSYVGTPFLLQINQEADGHSWYRRGENDKWIVSLESLGEEDKIVSNILAETLRDPELKGKFLETAYHALQRHKSSEGSDTSSESSNLHTVSSREQNSTNTVAAAAGGTVGGVTVTGLGTLELYNFFTNSTRSVTRIILATFSKPM</sequence>
<evidence type="ECO:0000313" key="2">
    <source>
        <dbReference type="EMBL" id="EKX72817.1"/>
    </source>
</evidence>
<feature type="compositionally biased region" description="Polar residues" evidence="1">
    <location>
        <begin position="467"/>
        <end position="478"/>
    </location>
</feature>
<organism evidence="2 3">
    <name type="scientific">Theileria equi strain WA</name>
    <dbReference type="NCBI Taxonomy" id="1537102"/>
    <lineage>
        <taxon>Eukaryota</taxon>
        <taxon>Sar</taxon>
        <taxon>Alveolata</taxon>
        <taxon>Apicomplexa</taxon>
        <taxon>Aconoidasida</taxon>
        <taxon>Piroplasmida</taxon>
        <taxon>Theileriidae</taxon>
        <taxon>Theileria</taxon>
    </lineage>
</organism>
<evidence type="ECO:0000313" key="3">
    <source>
        <dbReference type="Proteomes" id="UP000031512"/>
    </source>
</evidence>
<gene>
    <name evidence="2" type="ORF">BEWA_013760</name>
</gene>
<feature type="region of interest" description="Disordered" evidence="1">
    <location>
        <begin position="453"/>
        <end position="478"/>
    </location>
</feature>
<dbReference type="GeneID" id="15804452"/>
<keyword evidence="3" id="KW-1185">Reference proteome</keyword>
<name>L1LBM3_THEEQ</name>
<comment type="caution">
    <text evidence="2">The sequence shown here is derived from an EMBL/GenBank/DDBJ whole genome shotgun (WGS) entry which is preliminary data.</text>
</comment>
<dbReference type="VEuPathDB" id="PiroplasmaDB:BEWA_013760"/>
<dbReference type="AlphaFoldDB" id="L1LBM3"/>
<dbReference type="KEGG" id="beq:BEWA_013760"/>
<protein>
    <submittedName>
        <fullName evidence="2">Uncharacterized protein</fullName>
    </submittedName>
</protein>
<reference evidence="2 3" key="1">
    <citation type="journal article" date="2012" name="BMC Genomics">
        <title>Comparative genomic analysis and phylogenetic position of Theileria equi.</title>
        <authorList>
            <person name="Kappmeyer L.S."/>
            <person name="Thiagarajan M."/>
            <person name="Herndon D.R."/>
            <person name="Ramsay J.D."/>
            <person name="Caler E."/>
            <person name="Djikeng A."/>
            <person name="Gillespie J.J."/>
            <person name="Lau A.O."/>
            <person name="Roalson E.H."/>
            <person name="Silva J.C."/>
            <person name="Silva M.G."/>
            <person name="Suarez C.E."/>
            <person name="Ueti M.W."/>
            <person name="Nene V.M."/>
            <person name="Mealey R.H."/>
            <person name="Knowles D.P."/>
            <person name="Brayton K.A."/>
        </authorList>
    </citation>
    <scope>NUCLEOTIDE SEQUENCE [LARGE SCALE GENOMIC DNA]</scope>
    <source>
        <strain evidence="2 3">WA</strain>
    </source>
</reference>
<dbReference type="EMBL" id="ACOU01000004">
    <property type="protein sequence ID" value="EKX72817.1"/>
    <property type="molecule type" value="Genomic_DNA"/>
</dbReference>